<protein>
    <recommendedName>
        <fullName evidence="1">N-sulphoglucosamine sulphohydrolase C-terminal domain-containing protein</fullName>
    </recommendedName>
</protein>
<dbReference type="InterPro" id="IPR032506">
    <property type="entry name" value="SGSH_C"/>
</dbReference>
<dbReference type="Gene3D" id="3.40.720.10">
    <property type="entry name" value="Alkaline Phosphatase, subunit A"/>
    <property type="match status" value="1"/>
</dbReference>
<evidence type="ECO:0000259" key="1">
    <source>
        <dbReference type="Pfam" id="PF16347"/>
    </source>
</evidence>
<organism evidence="2 3">
    <name type="scientific">Porites lobata</name>
    <dbReference type="NCBI Taxonomy" id="104759"/>
    <lineage>
        <taxon>Eukaryota</taxon>
        <taxon>Metazoa</taxon>
        <taxon>Cnidaria</taxon>
        <taxon>Anthozoa</taxon>
        <taxon>Hexacorallia</taxon>
        <taxon>Scleractinia</taxon>
        <taxon>Fungiina</taxon>
        <taxon>Poritidae</taxon>
        <taxon>Porites</taxon>
    </lineage>
</organism>
<accession>A0ABN8P6R1</accession>
<dbReference type="Pfam" id="PF16347">
    <property type="entry name" value="SGSH_C"/>
    <property type="match status" value="1"/>
</dbReference>
<keyword evidence="3" id="KW-1185">Reference proteome</keyword>
<evidence type="ECO:0000313" key="2">
    <source>
        <dbReference type="EMBL" id="CAH3130873.1"/>
    </source>
</evidence>
<name>A0ABN8P6R1_9CNID</name>
<dbReference type="EMBL" id="CALNXK010000048">
    <property type="protein sequence ID" value="CAH3130873.1"/>
    <property type="molecule type" value="Genomic_DNA"/>
</dbReference>
<dbReference type="Proteomes" id="UP001159405">
    <property type="component" value="Unassembled WGS sequence"/>
</dbReference>
<reference evidence="2 3" key="1">
    <citation type="submission" date="2022-05" db="EMBL/GenBank/DDBJ databases">
        <authorList>
            <consortium name="Genoscope - CEA"/>
            <person name="William W."/>
        </authorList>
    </citation>
    <scope>NUCLEOTIDE SEQUENCE [LARGE SCALE GENOMIC DNA]</scope>
</reference>
<feature type="domain" description="N-sulphoglucosamine sulphohydrolase C-terminal" evidence="1">
    <location>
        <begin position="33"/>
        <end position="79"/>
    </location>
</feature>
<dbReference type="SUPFAM" id="SSF53649">
    <property type="entry name" value="Alkaline phosphatase-like"/>
    <property type="match status" value="1"/>
</dbReference>
<sequence>MPYPIALDIFTSFSFRDILERTKNGTETGWIHTLKQYHYRAQWELYDLKSDPKELKNLINNPAYQAEVKELRQELLTWQRSTDDPRLCSPGGSKWGACVFQWTMIPDWCH</sequence>
<gene>
    <name evidence="2" type="ORF">PLOB_00034850</name>
</gene>
<evidence type="ECO:0000313" key="3">
    <source>
        <dbReference type="Proteomes" id="UP001159405"/>
    </source>
</evidence>
<proteinExistence type="predicted"/>
<comment type="caution">
    <text evidence="2">The sequence shown here is derived from an EMBL/GenBank/DDBJ whole genome shotgun (WGS) entry which is preliminary data.</text>
</comment>
<dbReference type="InterPro" id="IPR017850">
    <property type="entry name" value="Alkaline_phosphatase_core_sf"/>
</dbReference>